<keyword evidence="3" id="KW-1185">Reference proteome</keyword>
<organism evidence="2 3">
    <name type="scientific">Legionella santicrucis</name>
    <dbReference type="NCBI Taxonomy" id="45074"/>
    <lineage>
        <taxon>Bacteria</taxon>
        <taxon>Pseudomonadati</taxon>
        <taxon>Pseudomonadota</taxon>
        <taxon>Gammaproteobacteria</taxon>
        <taxon>Legionellales</taxon>
        <taxon>Legionellaceae</taxon>
        <taxon>Legionella</taxon>
    </lineage>
</organism>
<sequence length="317" mass="35791">MSHFNQSHEEMINAIIAYHFNEVPQSITRITIGICNEVYCVVLSNTELIVRLSPTSKYLYGSHVHIPEFKSLGIKVPDILKEDYSQTLIPFCYQIQSKIAGQDLGVVIEALSASQLIALAGEIATIFKKVASVPVTSQFGVIWGGDNDVSDSWSERMKIWVQESIDRGRITGVMDDEIESIATHFYSDFESYFHSIKPTMYYGDICSKNVMICEGAFNGLVDLDGLTQGDPLEALGRIKLSWYGTSYGELYSNAIMSKLNLDKQQRRLIAMYALLNQISWMCENGIQFNQNTKPIVDWEKAKNDKVTLIELVKELEQ</sequence>
<dbReference type="SUPFAM" id="SSF56112">
    <property type="entry name" value="Protein kinase-like (PK-like)"/>
    <property type="match status" value="1"/>
</dbReference>
<proteinExistence type="predicted"/>
<dbReference type="OrthoDB" id="9812495at2"/>
<dbReference type="PATRIC" id="fig|45074.5.peg.4150"/>
<dbReference type="Proteomes" id="UP000054703">
    <property type="component" value="Unassembled WGS sequence"/>
</dbReference>
<dbReference type="GO" id="GO:0016740">
    <property type="term" value="F:transferase activity"/>
    <property type="evidence" value="ECO:0007669"/>
    <property type="project" value="UniProtKB-KW"/>
</dbReference>
<accession>A0A0W0Y9V1</accession>
<dbReference type="InterPro" id="IPR002575">
    <property type="entry name" value="Aminoglycoside_PTrfase"/>
</dbReference>
<dbReference type="Gene3D" id="3.90.1200.10">
    <property type="match status" value="1"/>
</dbReference>
<evidence type="ECO:0000313" key="2">
    <source>
        <dbReference type="EMBL" id="KTD53455.1"/>
    </source>
</evidence>
<feature type="domain" description="Aminoglycoside phosphotransferase" evidence="1">
    <location>
        <begin position="27"/>
        <end position="243"/>
    </location>
</feature>
<dbReference type="RefSeq" id="WP_058515749.1">
    <property type="nucleotide sequence ID" value="NZ_CAAAIH010000001.1"/>
</dbReference>
<evidence type="ECO:0000313" key="3">
    <source>
        <dbReference type="Proteomes" id="UP000054703"/>
    </source>
</evidence>
<keyword evidence="2" id="KW-0808">Transferase</keyword>
<dbReference type="InterPro" id="IPR011009">
    <property type="entry name" value="Kinase-like_dom_sf"/>
</dbReference>
<dbReference type="Pfam" id="PF01636">
    <property type="entry name" value="APH"/>
    <property type="match status" value="1"/>
</dbReference>
<protein>
    <submittedName>
        <fullName evidence="2">Phosphotransferase enzyme family protein</fullName>
    </submittedName>
</protein>
<gene>
    <name evidence="2" type="ORF">Lsan_3865</name>
</gene>
<dbReference type="STRING" id="45074.Lsan_3865"/>
<dbReference type="EMBL" id="LNYU01000091">
    <property type="protein sequence ID" value="KTD53455.1"/>
    <property type="molecule type" value="Genomic_DNA"/>
</dbReference>
<name>A0A0W0Y9V1_9GAMM</name>
<comment type="caution">
    <text evidence="2">The sequence shown here is derived from an EMBL/GenBank/DDBJ whole genome shotgun (WGS) entry which is preliminary data.</text>
</comment>
<reference evidence="2 3" key="1">
    <citation type="submission" date="2015-11" db="EMBL/GenBank/DDBJ databases">
        <title>Genomic analysis of 38 Legionella species identifies large and diverse effector repertoires.</title>
        <authorList>
            <person name="Burstein D."/>
            <person name="Amaro F."/>
            <person name="Zusman T."/>
            <person name="Lifshitz Z."/>
            <person name="Cohen O."/>
            <person name="Gilbert J.A."/>
            <person name="Pupko T."/>
            <person name="Shuman H.A."/>
            <person name="Segal G."/>
        </authorList>
    </citation>
    <scope>NUCLEOTIDE SEQUENCE [LARGE SCALE GENOMIC DNA]</scope>
    <source>
        <strain evidence="2 3">SC-63-C7</strain>
    </source>
</reference>
<evidence type="ECO:0000259" key="1">
    <source>
        <dbReference type="Pfam" id="PF01636"/>
    </source>
</evidence>
<dbReference type="AlphaFoldDB" id="A0A0W0Y9V1"/>